<dbReference type="PANTHER" id="PTHR45613:SF9">
    <property type="entry name" value="MITOCHONDRIAL GROUP I INTRON SPLICING FACTOR CCM1"/>
    <property type="match status" value="1"/>
</dbReference>
<accession>A0ABR0V5J1</accession>
<dbReference type="PANTHER" id="PTHR45613">
    <property type="entry name" value="PENTATRICOPEPTIDE REPEAT-CONTAINING PROTEIN"/>
    <property type="match status" value="1"/>
</dbReference>
<feature type="repeat" description="PPR" evidence="2">
    <location>
        <begin position="230"/>
        <end position="264"/>
    </location>
</feature>
<name>A0ABR0V5J1_REHGL</name>
<gene>
    <name evidence="3" type="ORF">DH2020_035810</name>
</gene>
<protein>
    <recommendedName>
        <fullName evidence="5">Pentatricopeptide repeat-containing protein</fullName>
    </recommendedName>
</protein>
<feature type="repeat" description="PPR" evidence="2">
    <location>
        <begin position="440"/>
        <end position="475"/>
    </location>
</feature>
<proteinExistence type="predicted"/>
<keyword evidence="4" id="KW-1185">Reference proteome</keyword>
<feature type="repeat" description="PPR" evidence="2">
    <location>
        <begin position="335"/>
        <end position="369"/>
    </location>
</feature>
<sequence length="577" mass="66063">MARLPSFFSNLYIRQNPKSFQGTTPQIRTRNLTIDPINGSSEEVLQHSRKPDEFFAQNQIMSVSEIAKEVADRIRTRPRWEQTLLSDFPTVNFTDPIVYNEVLKLQSNVFFSLRFYLWLRSLNGSSTDPVLCNVMFSRLVQANAAYAAKNFLDDTKFEPEPQHLELYIRCLFENGLIDEALDVLGRLKLSGYRVSLETWNSALSHSVRTKRVDVVWKLYEDMMAYGVVTDVNTISHLIQAFCLENNVAKGYELLQQVLEAGHVPHNIVFTKLISAFCKNHDYGKISAVLSNMIAKNCSPDIYVYQEVINRLCKGRMIHEGLRIFNELKNRGYFPDRVMYTTMINGLCRNKDLEGARKLWFEMIRNGIVPNEYTYIAFIDGLWRSGCIDEAEKLHKEMLNKGYGETTISFNTRINGLCLNGKVEEARGLFEEMNGKGIIRDSITYNSLIKGFSQQGKITEEAETLWLDMRDMGFEPAVLSLDPILLGLSKQGHFSEVMQWLGYMINNGARPKETTFEELIKCLSVADRVDDALYVLGSMLNMGFVLGESICHSLVDKLCRDNSHHQMGTSLEKILEKR</sequence>
<feature type="repeat" description="PPR" evidence="2">
    <location>
        <begin position="300"/>
        <end position="334"/>
    </location>
</feature>
<dbReference type="Gene3D" id="1.25.40.10">
    <property type="entry name" value="Tetratricopeptide repeat domain"/>
    <property type="match status" value="3"/>
</dbReference>
<feature type="repeat" description="PPR" evidence="2">
    <location>
        <begin position="265"/>
        <end position="299"/>
    </location>
</feature>
<evidence type="ECO:0000313" key="3">
    <source>
        <dbReference type="EMBL" id="KAK6130400.1"/>
    </source>
</evidence>
<dbReference type="InterPro" id="IPR011990">
    <property type="entry name" value="TPR-like_helical_dom_sf"/>
</dbReference>
<dbReference type="PROSITE" id="PS51375">
    <property type="entry name" value="PPR"/>
    <property type="match status" value="8"/>
</dbReference>
<feature type="repeat" description="PPR" evidence="2">
    <location>
        <begin position="370"/>
        <end position="404"/>
    </location>
</feature>
<evidence type="ECO:0000256" key="2">
    <source>
        <dbReference type="PROSITE-ProRule" id="PRU00708"/>
    </source>
</evidence>
<dbReference type="Pfam" id="PF13041">
    <property type="entry name" value="PPR_2"/>
    <property type="match status" value="4"/>
</dbReference>
<dbReference type="Proteomes" id="UP001318860">
    <property type="component" value="Unassembled WGS sequence"/>
</dbReference>
<feature type="repeat" description="PPR" evidence="2">
    <location>
        <begin position="405"/>
        <end position="439"/>
    </location>
</feature>
<dbReference type="EMBL" id="JABTTQ020001578">
    <property type="protein sequence ID" value="KAK6130400.1"/>
    <property type="molecule type" value="Genomic_DNA"/>
</dbReference>
<dbReference type="InterPro" id="IPR002885">
    <property type="entry name" value="PPR_rpt"/>
</dbReference>
<reference evidence="3 4" key="1">
    <citation type="journal article" date="2021" name="Comput. Struct. Biotechnol. J.">
        <title>De novo genome assembly of the potent medicinal plant Rehmannia glutinosa using nanopore technology.</title>
        <authorList>
            <person name="Ma L."/>
            <person name="Dong C."/>
            <person name="Song C."/>
            <person name="Wang X."/>
            <person name="Zheng X."/>
            <person name="Niu Y."/>
            <person name="Chen S."/>
            <person name="Feng W."/>
        </authorList>
    </citation>
    <scope>NUCLEOTIDE SEQUENCE [LARGE SCALE GENOMIC DNA]</scope>
    <source>
        <strain evidence="3">DH-2019</strain>
    </source>
</reference>
<evidence type="ECO:0000313" key="4">
    <source>
        <dbReference type="Proteomes" id="UP001318860"/>
    </source>
</evidence>
<keyword evidence="1" id="KW-0677">Repeat</keyword>
<feature type="repeat" description="PPR" evidence="2">
    <location>
        <begin position="195"/>
        <end position="229"/>
    </location>
</feature>
<organism evidence="3 4">
    <name type="scientific">Rehmannia glutinosa</name>
    <name type="common">Chinese foxglove</name>
    <dbReference type="NCBI Taxonomy" id="99300"/>
    <lineage>
        <taxon>Eukaryota</taxon>
        <taxon>Viridiplantae</taxon>
        <taxon>Streptophyta</taxon>
        <taxon>Embryophyta</taxon>
        <taxon>Tracheophyta</taxon>
        <taxon>Spermatophyta</taxon>
        <taxon>Magnoliopsida</taxon>
        <taxon>eudicotyledons</taxon>
        <taxon>Gunneridae</taxon>
        <taxon>Pentapetalae</taxon>
        <taxon>asterids</taxon>
        <taxon>lamiids</taxon>
        <taxon>Lamiales</taxon>
        <taxon>Orobanchaceae</taxon>
        <taxon>Rehmannieae</taxon>
        <taxon>Rehmannia</taxon>
    </lineage>
</organism>
<dbReference type="NCBIfam" id="TIGR00756">
    <property type="entry name" value="PPR"/>
    <property type="match status" value="8"/>
</dbReference>
<dbReference type="Pfam" id="PF01535">
    <property type="entry name" value="PPR"/>
    <property type="match status" value="2"/>
</dbReference>
<comment type="caution">
    <text evidence="3">The sequence shown here is derived from an EMBL/GenBank/DDBJ whole genome shotgun (WGS) entry which is preliminary data.</text>
</comment>
<evidence type="ECO:0008006" key="5">
    <source>
        <dbReference type="Google" id="ProtNLM"/>
    </source>
</evidence>
<evidence type="ECO:0000256" key="1">
    <source>
        <dbReference type="ARBA" id="ARBA00022737"/>
    </source>
</evidence>